<feature type="domain" description="MobA/VirD2-like nuclease" evidence="1">
    <location>
        <begin position="29"/>
        <end position="144"/>
    </location>
</feature>
<sequence>MIIKGKSRSGPKQLATHLLRADTNERVEILELQSSAQTLGDAFKEWQLIAEGTKGKRGLYHANIDPAEQYSMTASQWVRAVEVLERELGLDGQPRAVVLHEKNGRQHIHVVWQRTDIDTMTLVSDSNNYHAHERASAALEKEFGHDLVPGKHEKRVADQPIPAAEFNHAEWQQAERSGIDPKAFKDRVTSHYNAADSGSAFVAKLDDDGLIIAKGDRRDFVIVDQAGEVYSLARQIKGVTAKDLRDFMTDVQADALPSVAEAKSIQAERPPRPAAEPQELAITEPPAMEAADPQKLEETLKEWHADDMRKLAELQHTERAQAAHALDVKFADQMAQSDAMRAAALEKYDQQAERTGVSVVMYFE</sequence>
<comment type="caution">
    <text evidence="2">The sequence shown here is derived from an EMBL/GenBank/DDBJ whole genome shotgun (WGS) entry which is preliminary data.</text>
</comment>
<feature type="non-terminal residue" evidence="2">
    <location>
        <position position="364"/>
    </location>
</feature>
<dbReference type="InterPro" id="IPR005094">
    <property type="entry name" value="Endonuclease_MobA/VirD2"/>
</dbReference>
<dbReference type="STRING" id="1280954.HPO_17684"/>
<gene>
    <name evidence="2" type="ORF">HPO_17684</name>
</gene>
<proteinExistence type="predicted"/>
<dbReference type="Pfam" id="PF03432">
    <property type="entry name" value="Relaxase"/>
    <property type="match status" value="1"/>
</dbReference>
<name>A0A062V9V8_9PROT</name>
<evidence type="ECO:0000313" key="2">
    <source>
        <dbReference type="EMBL" id="KCZ96925.1"/>
    </source>
</evidence>
<organism evidence="2 3">
    <name type="scientific">Hyphomonas polymorpha PS728</name>
    <dbReference type="NCBI Taxonomy" id="1280954"/>
    <lineage>
        <taxon>Bacteria</taxon>
        <taxon>Pseudomonadati</taxon>
        <taxon>Pseudomonadota</taxon>
        <taxon>Alphaproteobacteria</taxon>
        <taxon>Hyphomonadales</taxon>
        <taxon>Hyphomonadaceae</taxon>
        <taxon>Hyphomonas</taxon>
    </lineage>
</organism>
<dbReference type="eggNOG" id="COG0612">
    <property type="taxonomic scope" value="Bacteria"/>
</dbReference>
<dbReference type="Proteomes" id="UP000027100">
    <property type="component" value="Unassembled WGS sequence"/>
</dbReference>
<dbReference type="AlphaFoldDB" id="A0A062V9V8"/>
<accession>A0A062V9V8</accession>
<dbReference type="OrthoDB" id="1826980at2"/>
<dbReference type="RefSeq" id="WP_051612784.1">
    <property type="nucleotide sequence ID" value="NZ_ARYM01000030.1"/>
</dbReference>
<dbReference type="EMBL" id="ARYM01000030">
    <property type="protein sequence ID" value="KCZ96925.1"/>
    <property type="molecule type" value="Genomic_DNA"/>
</dbReference>
<reference evidence="2 3" key="1">
    <citation type="journal article" date="2014" name="Antonie Van Leeuwenhoek">
        <title>Hyphomonas beringensis sp. nov. and Hyphomonas chukchiensis sp. nov., isolated from surface seawater of the Bering Sea and Chukchi Sea.</title>
        <authorList>
            <person name="Li C."/>
            <person name="Lai Q."/>
            <person name="Li G."/>
            <person name="Dong C."/>
            <person name="Wang J."/>
            <person name="Liao Y."/>
            <person name="Shao Z."/>
        </authorList>
    </citation>
    <scope>NUCLEOTIDE SEQUENCE [LARGE SCALE GENOMIC DNA]</scope>
    <source>
        <strain evidence="2 3">PS728</strain>
    </source>
</reference>
<evidence type="ECO:0000259" key="1">
    <source>
        <dbReference type="Pfam" id="PF03432"/>
    </source>
</evidence>
<evidence type="ECO:0000313" key="3">
    <source>
        <dbReference type="Proteomes" id="UP000027100"/>
    </source>
</evidence>
<keyword evidence="3" id="KW-1185">Reference proteome</keyword>
<protein>
    <recommendedName>
        <fullName evidence="1">MobA/VirD2-like nuclease domain-containing protein</fullName>
    </recommendedName>
</protein>